<evidence type="ECO:0000313" key="2">
    <source>
        <dbReference type="Proteomes" id="UP000268093"/>
    </source>
</evidence>
<gene>
    <name evidence="1" type="ORF">BC936DRAFT_144378</name>
</gene>
<evidence type="ECO:0000313" key="1">
    <source>
        <dbReference type="EMBL" id="RUP48573.1"/>
    </source>
</evidence>
<name>A0A433DCK5_9FUNG</name>
<proteinExistence type="predicted"/>
<keyword evidence="2" id="KW-1185">Reference proteome</keyword>
<feature type="non-terminal residue" evidence="1">
    <location>
        <position position="1"/>
    </location>
</feature>
<dbReference type="OrthoDB" id="2439524at2759"/>
<protein>
    <recommendedName>
        <fullName evidence="3">DDE-1 domain-containing protein</fullName>
    </recommendedName>
</protein>
<sequence length="130" mass="14723">SIRVDESAISHILKIIKKQLNIKVLNIEVKSVIVPEVEFTLKEFLASKIQETYGICQQKLQGEAILADQAAIITTLLLKSLYDFDLKVGQKHQGQYILLLLDNCSSYKTNGLVLQYINIHFLPLNITLKI</sequence>
<reference evidence="1 2" key="1">
    <citation type="journal article" date="2018" name="New Phytol.">
        <title>Phylogenomics of Endogonaceae and evolution of mycorrhizas within Mucoromycota.</title>
        <authorList>
            <person name="Chang Y."/>
            <person name="Desiro A."/>
            <person name="Na H."/>
            <person name="Sandor L."/>
            <person name="Lipzen A."/>
            <person name="Clum A."/>
            <person name="Barry K."/>
            <person name="Grigoriev I.V."/>
            <person name="Martin F.M."/>
            <person name="Stajich J.E."/>
            <person name="Smith M.E."/>
            <person name="Bonito G."/>
            <person name="Spatafora J.W."/>
        </authorList>
    </citation>
    <scope>NUCLEOTIDE SEQUENCE [LARGE SCALE GENOMIC DNA]</scope>
    <source>
        <strain evidence="1 2">GMNB39</strain>
    </source>
</reference>
<dbReference type="AlphaFoldDB" id="A0A433DCK5"/>
<comment type="caution">
    <text evidence="1">The sequence shown here is derived from an EMBL/GenBank/DDBJ whole genome shotgun (WGS) entry which is preliminary data.</text>
</comment>
<evidence type="ECO:0008006" key="3">
    <source>
        <dbReference type="Google" id="ProtNLM"/>
    </source>
</evidence>
<dbReference type="Proteomes" id="UP000268093">
    <property type="component" value="Unassembled WGS sequence"/>
</dbReference>
<organism evidence="1 2">
    <name type="scientific">Jimgerdemannia flammicorona</name>
    <dbReference type="NCBI Taxonomy" id="994334"/>
    <lineage>
        <taxon>Eukaryota</taxon>
        <taxon>Fungi</taxon>
        <taxon>Fungi incertae sedis</taxon>
        <taxon>Mucoromycota</taxon>
        <taxon>Mucoromycotina</taxon>
        <taxon>Endogonomycetes</taxon>
        <taxon>Endogonales</taxon>
        <taxon>Endogonaceae</taxon>
        <taxon>Jimgerdemannia</taxon>
    </lineage>
</organism>
<accession>A0A433DCK5</accession>
<dbReference type="EMBL" id="RBNI01003227">
    <property type="protein sequence ID" value="RUP48573.1"/>
    <property type="molecule type" value="Genomic_DNA"/>
</dbReference>